<evidence type="ECO:0000256" key="2">
    <source>
        <dbReference type="ARBA" id="ARBA00008919"/>
    </source>
</evidence>
<dbReference type="InterPro" id="IPR001503">
    <property type="entry name" value="Glyco_trans_10"/>
</dbReference>
<feature type="region of interest" description="Disordered" evidence="6">
    <location>
        <begin position="1001"/>
        <end position="1027"/>
    </location>
</feature>
<organism evidence="9">
    <name type="scientific">Aureococcus anophagefferens</name>
    <name type="common">Harmful bloom alga</name>
    <dbReference type="NCBI Taxonomy" id="44056"/>
    <lineage>
        <taxon>Eukaryota</taxon>
        <taxon>Sar</taxon>
        <taxon>Stramenopiles</taxon>
        <taxon>Ochrophyta</taxon>
        <taxon>Pelagophyceae</taxon>
        <taxon>Pelagomonadales</taxon>
        <taxon>Pelagomonadaceae</taxon>
        <taxon>Aureococcus</taxon>
    </lineage>
</organism>
<dbReference type="Proteomes" id="UP000002729">
    <property type="component" value="Unassembled WGS sequence"/>
</dbReference>
<dbReference type="InterPro" id="IPR055270">
    <property type="entry name" value="Glyco_tran_10_C"/>
</dbReference>
<sequence length="1978" mass="212656">MSFALLLLVGAAAADRFGLRPDWPLEGLRPLESLALCGNATYKPLCDRAARFRALMQQRPRAPPRALPDRSAAPLRVHAVPPSWLTRGAGGPDVACEVPCAYAVGLGDANLTLGSLRPVGGAPAAAVLNFESTTKHWRPLARGGALALTYSRYADVVYEFHRREDVDWAARAAPPRPRTPARTPSSAVYVSHCVPWRAAFLAELEAAGVALERHGACAPGRRREACGARTDFNKRCKIDGLAAHPFAITSAITVENSLLDARPPAPDYVTEKWSHAWASGAVVVYVGSPLIHEREADYPPFINGLDFAGPGALAAYLHEVLANDTLWRRYAARGPPPNATRASGRHWGGITLDRHVAQGPDAMRAYFLWLFASHERCASVPKTCPVGSPRAFGIKLQLLRYFKIDQIGQVAAALVGAGIRVFFLNRENKLDREISKHSSTLHCPALGEARHDPLCLATIASRPPARLDCATTVSGMRSSMSQWAATYKAFARASQNVATPLTLDLTYEALVADPREWERIVEWVGMARSTACELRARLEKKQTKSQRDAVGNYDDIEACLRDADQRKNPRDADVAPFLRGRVPSPAARFPSEDPELCPGLGDASARSPPPSPAPARPCGDDWSGGDAWIYEPTPQLRTFNFCKKVVQLSRWPLVRGDMLLVTTGGLRGAVFQRVSEGGFDPETRAFDGVLRIERAAGGAATGRPLHFETQDRNHSRAALDDLRGCWRQPTPAPAPVFAFVSDPLDNFLRGFAQLMASSAEKRSRGESATQAISRRAFPSPAARLDAWLELHRVGRETTGLDRRVALQSWFLAYDARVADQRFQVAALWDATKLDDVLAEAGYNVSARPPRRSPPKEAAFLVDRADLSAFAWAALCGYLADDYGCLAYEEDHFTNPFTRVFGLASAPGRACRAWPADACGGCDPARAECRVSGPALGRDDLERCPASARLRPLSREDLAAARDALGRFDAVVPVEAFDDEAEGWLLAKLGLGALDADRVPILWKGRPPPKPTKRGRAPGPAPLAVNRNAEDALPPEALRPRILEDLWLDVELYCEAARAWRAALDAWRGEPPSAASARGCAELLEETHGAAGVRARDRAPATRDAALAQCPRLSNGTACCTHATDKLAHQLFSRWTMGCSPRHDGRRLLAAALLVIGVCAQRASVRTASGRVVAPPGFYAIGCTKCGTSTLHSILLHHPDVASTCKSTTWVRRMHYVANATLATHPARVAPASATGNRRAYAAWIEAARARAADLTASARDGAGLDEAFAAWYMYDKVATDLLWRWDAIAGDGDDGALRASTLANLAAAAAPRGSVTAALRRDEAAHFPAARDPPAAARASEDEYAAQLARAARYAGTRSAALCRPEAWALLCKEPRFYGSPQRVKGYDAYLEDFAPALESPRDRADPPLVGDFTACLFYGCDSRDPAATAADILATSRAPPRFVVVVCEPARRARSYLRMTCASVGSPKRHACADGLAGQAAVARAQLARAGCGAEIYAADGGASWRAKGCLARAYRAAGNALVRGFYGDWLEVWLAATDRVYVAQLEALDAAALDALHDFLGLARHAYSDVVLAERLNVAKALRADGATRFEAGPVEAVPDADAAALRELRENVFAAPLRHFCATACTMGCLRAAILAASLLAATCDDEALWFFGADAEWTGPVGYLKNLMPDAEAVARAGTDARWSANASACGAPPLNHTCSPSRLAAPALPRTGDLCAAVDGLSILVVGDSYARHVYVALALLLSGDLRAGALKAGADGAANCHYAKQFGEHAKEARQACRLFVAKRLSVCGGRARLRLAEAACPEVTLVNLRRNQVVAYGLGAHPCARGGAKGPKHLSYNATAFEAGFARPLCGGDAEIRDRAAAQLFWLDTHFRPSSFGPYDGPDRVFDFHARAAAAMRAACAAPTVSAYDDTRALVATPGSQWRRMTFDGVHWGLQVNALKALRLLDRVAAVPAARRVAEHRVDRRPGRVTP</sequence>
<dbReference type="RefSeq" id="XP_009032172.1">
    <property type="nucleotide sequence ID" value="XM_009033924.1"/>
</dbReference>
<comment type="pathway">
    <text evidence="1">Protein modification; protein glycosylation.</text>
</comment>
<evidence type="ECO:0000256" key="4">
    <source>
        <dbReference type="ARBA" id="ARBA00022679"/>
    </source>
</evidence>
<dbReference type="InParanoid" id="F0XX25"/>
<keyword evidence="5" id="KW-0812">Transmembrane</keyword>
<evidence type="ECO:0000256" key="6">
    <source>
        <dbReference type="SAM" id="MobiDB-lite"/>
    </source>
</evidence>
<dbReference type="GO" id="GO:0046920">
    <property type="term" value="F:alpha-(1-&gt;3)-fucosyltransferase activity"/>
    <property type="evidence" value="ECO:0007669"/>
    <property type="project" value="TreeGrafter"/>
</dbReference>
<evidence type="ECO:0000313" key="9">
    <source>
        <dbReference type="Proteomes" id="UP000002729"/>
    </source>
</evidence>
<dbReference type="KEGG" id="aaf:AURANDRAFT_60416"/>
<keyword evidence="5" id="KW-0333">Golgi apparatus</keyword>
<comment type="subcellular location">
    <subcellularLocation>
        <location evidence="5">Golgi apparatus</location>
        <location evidence="5">Golgi stack membrane</location>
        <topology evidence="5">Single-pass type II membrane protein</topology>
    </subcellularLocation>
</comment>
<feature type="region of interest" description="Disordered" evidence="6">
    <location>
        <begin position="570"/>
        <end position="619"/>
    </location>
</feature>
<dbReference type="SUPFAM" id="SSF53756">
    <property type="entry name" value="UDP-Glycosyltransferase/glycogen phosphorylase"/>
    <property type="match status" value="1"/>
</dbReference>
<dbReference type="EMBL" id="GL833120">
    <property type="protein sequence ID" value="EGB12497.1"/>
    <property type="molecule type" value="Genomic_DNA"/>
</dbReference>
<dbReference type="InterPro" id="IPR038577">
    <property type="entry name" value="GT10-like_C_sf"/>
</dbReference>
<accession>F0XX25</accession>
<dbReference type="Gene3D" id="3.40.50.300">
    <property type="entry name" value="P-loop containing nucleotide triphosphate hydrolases"/>
    <property type="match status" value="3"/>
</dbReference>
<dbReference type="SUPFAM" id="SSF52540">
    <property type="entry name" value="P-loop containing nucleoside triphosphate hydrolases"/>
    <property type="match status" value="2"/>
</dbReference>
<dbReference type="GO" id="GO:0032580">
    <property type="term" value="C:Golgi cisterna membrane"/>
    <property type="evidence" value="ECO:0007669"/>
    <property type="project" value="UniProtKB-SubCell"/>
</dbReference>
<gene>
    <name evidence="8" type="ORF">AURANDRAFT_60416</name>
</gene>
<feature type="domain" description="Fucosyltransferase C-terminal" evidence="7">
    <location>
        <begin position="182"/>
        <end position="330"/>
    </location>
</feature>
<dbReference type="UniPathway" id="UPA00378"/>
<dbReference type="eggNOG" id="ENOG502T1XU">
    <property type="taxonomic scope" value="Eukaryota"/>
</dbReference>
<evidence type="ECO:0000259" key="7">
    <source>
        <dbReference type="Pfam" id="PF00852"/>
    </source>
</evidence>
<dbReference type="Pfam" id="PF00852">
    <property type="entry name" value="Glyco_transf_10"/>
    <property type="match status" value="1"/>
</dbReference>
<dbReference type="PANTHER" id="PTHR11929:SF194">
    <property type="entry name" value="ALPHA-(1,3)-FUCOSYLTRANSFERASE 10"/>
    <property type="match status" value="1"/>
</dbReference>
<comment type="similarity">
    <text evidence="2 5">Belongs to the glycosyltransferase 10 family.</text>
</comment>
<evidence type="ECO:0000313" key="8">
    <source>
        <dbReference type="EMBL" id="EGB12497.1"/>
    </source>
</evidence>
<dbReference type="Gene3D" id="3.40.50.11660">
    <property type="entry name" value="Glycosyl transferase family 10, C-terminal domain"/>
    <property type="match status" value="1"/>
</dbReference>
<evidence type="ECO:0000256" key="5">
    <source>
        <dbReference type="RuleBase" id="RU003832"/>
    </source>
</evidence>
<proteinExistence type="inferred from homology"/>
<keyword evidence="9" id="KW-1185">Reference proteome</keyword>
<reference evidence="8 9" key="1">
    <citation type="journal article" date="2011" name="Proc. Natl. Acad. Sci. U.S.A.">
        <title>Niche of harmful alga Aureococcus anophagefferens revealed through ecogenomics.</title>
        <authorList>
            <person name="Gobler C.J."/>
            <person name="Berry D.L."/>
            <person name="Dyhrman S.T."/>
            <person name="Wilhelm S.W."/>
            <person name="Salamov A."/>
            <person name="Lobanov A.V."/>
            <person name="Zhang Y."/>
            <person name="Collier J.L."/>
            <person name="Wurch L.L."/>
            <person name="Kustka A.B."/>
            <person name="Dill B.D."/>
            <person name="Shah M."/>
            <person name="VerBerkmoes N.C."/>
            <person name="Kuo A."/>
            <person name="Terry A."/>
            <person name="Pangilinan J."/>
            <person name="Lindquist E.A."/>
            <person name="Lucas S."/>
            <person name="Paulsen I.T."/>
            <person name="Hattenrath-Lehmann T.K."/>
            <person name="Talmage S.C."/>
            <person name="Walker E.A."/>
            <person name="Koch F."/>
            <person name="Burson A.M."/>
            <person name="Marcoval M.A."/>
            <person name="Tang Y.Z."/>
            <person name="Lecleir G.R."/>
            <person name="Coyne K.J."/>
            <person name="Berg G.M."/>
            <person name="Bertrand E.M."/>
            <person name="Saito M.A."/>
            <person name="Gladyshev V.N."/>
            <person name="Grigoriev I.V."/>
        </authorList>
    </citation>
    <scope>NUCLEOTIDE SEQUENCE [LARGE SCALE GENOMIC DNA]</scope>
    <source>
        <strain evidence="9">CCMP 1984</strain>
    </source>
</reference>
<dbReference type="GeneID" id="20223002"/>
<protein>
    <recommendedName>
        <fullName evidence="5">Fucosyltransferase</fullName>
        <ecNumber evidence="5">2.4.1.-</ecNumber>
    </recommendedName>
</protein>
<evidence type="ECO:0000256" key="1">
    <source>
        <dbReference type="ARBA" id="ARBA00004922"/>
    </source>
</evidence>
<dbReference type="OrthoDB" id="427096at2759"/>
<evidence type="ECO:0000256" key="3">
    <source>
        <dbReference type="ARBA" id="ARBA00022676"/>
    </source>
</evidence>
<keyword evidence="4 5" id="KW-0808">Transferase</keyword>
<dbReference type="EC" id="2.4.1.-" evidence="5"/>
<keyword evidence="5" id="KW-0472">Membrane</keyword>
<dbReference type="InterPro" id="IPR027417">
    <property type="entry name" value="P-loop_NTPase"/>
</dbReference>
<name>F0XX25_AURAN</name>
<dbReference type="PANTHER" id="PTHR11929">
    <property type="entry name" value="ALPHA- 1,3 -FUCOSYLTRANSFERASE"/>
    <property type="match status" value="1"/>
</dbReference>
<keyword evidence="3 5" id="KW-0328">Glycosyltransferase</keyword>